<dbReference type="InterPro" id="IPR014729">
    <property type="entry name" value="Rossmann-like_a/b/a_fold"/>
</dbReference>
<dbReference type="RefSeq" id="WP_183825932.1">
    <property type="nucleotide sequence ID" value="NZ_JACHEU010000001.1"/>
</dbReference>
<evidence type="ECO:0000313" key="1">
    <source>
        <dbReference type="EMBL" id="MBB6011316.1"/>
    </source>
</evidence>
<protein>
    <submittedName>
        <fullName evidence="1">7-cyano-7-deazaguanine synthase in queuosine biosynthesis</fullName>
    </submittedName>
</protein>
<keyword evidence="2" id="KW-1185">Reference proteome</keyword>
<comment type="caution">
    <text evidence="1">The sequence shown here is derived from an EMBL/GenBank/DDBJ whole genome shotgun (WGS) entry which is preliminary data.</text>
</comment>
<organism evidence="1 2">
    <name type="scientific">Aquamicrobium lusatiense</name>
    <dbReference type="NCBI Taxonomy" id="89772"/>
    <lineage>
        <taxon>Bacteria</taxon>
        <taxon>Pseudomonadati</taxon>
        <taxon>Pseudomonadota</taxon>
        <taxon>Alphaproteobacteria</taxon>
        <taxon>Hyphomicrobiales</taxon>
        <taxon>Phyllobacteriaceae</taxon>
        <taxon>Aquamicrobium</taxon>
    </lineage>
</organism>
<name>A0A7W9RZF0_9HYPH</name>
<dbReference type="AlphaFoldDB" id="A0A7W9RZF0"/>
<reference evidence="1 2" key="1">
    <citation type="submission" date="2020-08" db="EMBL/GenBank/DDBJ databases">
        <title>Genomic Encyclopedia of Type Strains, Phase IV (KMG-IV): sequencing the most valuable type-strain genomes for metagenomic binning, comparative biology and taxonomic classification.</title>
        <authorList>
            <person name="Goeker M."/>
        </authorList>
    </citation>
    <scope>NUCLEOTIDE SEQUENCE [LARGE SCALE GENOMIC DNA]</scope>
    <source>
        <strain evidence="1 2">DSM 11099</strain>
    </source>
</reference>
<gene>
    <name evidence="1" type="ORF">HNR59_000661</name>
</gene>
<sequence length="458" mass="51629">MTSSEHYGLTLRVVEAGQRHQRVQPGSVAVAEIGKDIVFDPDVLDTYDYEGWKPIHHDLLVVSAAVEYADRRTARRIGRWARDFDVTVPVVEIATWQRAEVQDSLRAALRHLTGDNWQFCFVPWQSQATLGARQRSLPFGTERSFVIAYSDGLDSRCVSKIYGCGSAAICVRVTKHRHSLKKGDEPFDQIPFRVDVPSSRESNVRSRGFKFASVTAIAAHLTGLSRIVVPESGQGALGPVLLPLHNIYADYRNHPTYFRKMERFIKTVLGHEVRYDQPRLWNTKGETISAYRRATNKAVDELFETRSCWQQRWNAKMDGKLRQCGLCAACLLRRMSMHAAGIDEPGDTYVIANLTVPAFADAFPGEKKVRLSHTMAEYGSVGARHLQQLAEMADLPDADLKVHSFEIARATGETQDNVLKNLRNMLLIHAKEWRAFLAAQGEQSFLRSWIDGGRHGRP</sequence>
<dbReference type="Proteomes" id="UP000533306">
    <property type="component" value="Unassembled WGS sequence"/>
</dbReference>
<proteinExistence type="predicted"/>
<evidence type="ECO:0000313" key="2">
    <source>
        <dbReference type="Proteomes" id="UP000533306"/>
    </source>
</evidence>
<dbReference type="SUPFAM" id="SSF52402">
    <property type="entry name" value="Adenine nucleotide alpha hydrolases-like"/>
    <property type="match status" value="1"/>
</dbReference>
<dbReference type="Gene3D" id="3.40.50.620">
    <property type="entry name" value="HUPs"/>
    <property type="match status" value="1"/>
</dbReference>
<dbReference type="EMBL" id="JACHEU010000001">
    <property type="protein sequence ID" value="MBB6011316.1"/>
    <property type="molecule type" value="Genomic_DNA"/>
</dbReference>
<accession>A0A7W9RZF0</accession>